<gene>
    <name evidence="1" type="ORF">PCON_03521</name>
</gene>
<keyword evidence="2" id="KW-1185">Reference proteome</keyword>
<dbReference type="Proteomes" id="UP000018144">
    <property type="component" value="Unassembled WGS sequence"/>
</dbReference>
<dbReference type="EMBL" id="HF936516">
    <property type="protein sequence ID" value="CCX34325.1"/>
    <property type="molecule type" value="Genomic_DNA"/>
</dbReference>
<proteinExistence type="predicted"/>
<sequence>MLILIPIPKKFNNQFVLLVFDSLHTHQTRSLRL</sequence>
<name>U4LQX7_PYROM</name>
<dbReference type="AlphaFoldDB" id="U4LQX7"/>
<organism evidence="1 2">
    <name type="scientific">Pyronema omphalodes (strain CBS 100304)</name>
    <name type="common">Pyronema confluens</name>
    <dbReference type="NCBI Taxonomy" id="1076935"/>
    <lineage>
        <taxon>Eukaryota</taxon>
        <taxon>Fungi</taxon>
        <taxon>Dikarya</taxon>
        <taxon>Ascomycota</taxon>
        <taxon>Pezizomycotina</taxon>
        <taxon>Pezizomycetes</taxon>
        <taxon>Pezizales</taxon>
        <taxon>Pyronemataceae</taxon>
        <taxon>Pyronema</taxon>
    </lineage>
</organism>
<accession>U4LQX7</accession>
<evidence type="ECO:0000313" key="2">
    <source>
        <dbReference type="Proteomes" id="UP000018144"/>
    </source>
</evidence>
<evidence type="ECO:0000313" key="1">
    <source>
        <dbReference type="EMBL" id="CCX34325.1"/>
    </source>
</evidence>
<reference evidence="1 2" key="1">
    <citation type="journal article" date="2013" name="PLoS Genet.">
        <title>The genome and development-dependent transcriptomes of Pyronema confluens: a window into fungal evolution.</title>
        <authorList>
            <person name="Traeger S."/>
            <person name="Altegoer F."/>
            <person name="Freitag M."/>
            <person name="Gabaldon T."/>
            <person name="Kempken F."/>
            <person name="Kumar A."/>
            <person name="Marcet-Houben M."/>
            <person name="Poggeler S."/>
            <person name="Stajich J.E."/>
            <person name="Nowrousian M."/>
        </authorList>
    </citation>
    <scope>NUCLEOTIDE SEQUENCE [LARGE SCALE GENOMIC DNA]</scope>
    <source>
        <strain evidence="2">CBS 100304</strain>
        <tissue evidence="1">Vegetative mycelium</tissue>
    </source>
</reference>
<protein>
    <submittedName>
        <fullName evidence="1">Uncharacterized protein</fullName>
    </submittedName>
</protein>